<evidence type="ECO:0000256" key="1">
    <source>
        <dbReference type="SAM" id="MobiDB-lite"/>
    </source>
</evidence>
<evidence type="ECO:0000313" key="3">
    <source>
        <dbReference type="Proteomes" id="UP000816034"/>
    </source>
</evidence>
<dbReference type="PANTHER" id="PTHR10811">
    <property type="entry name" value="FRINGE-RELATED"/>
    <property type="match status" value="1"/>
</dbReference>
<feature type="compositionally biased region" description="Low complexity" evidence="1">
    <location>
        <begin position="37"/>
        <end position="49"/>
    </location>
</feature>
<dbReference type="GeneID" id="68106973"/>
<gene>
    <name evidence="2" type="ORF">C9374_014520</name>
</gene>
<dbReference type="RefSeq" id="XP_044553112.1">
    <property type="nucleotide sequence ID" value="XM_044690517.1"/>
</dbReference>
<dbReference type="Gene3D" id="3.90.550.50">
    <property type="match status" value="2"/>
</dbReference>
<reference evidence="2 3" key="1">
    <citation type="journal article" date="2018" name="BMC Genomics">
        <title>The genome of Naegleria lovaniensis, the basis for a comparative approach to unravel pathogenicity factors of the human pathogenic amoeba N. fowleri.</title>
        <authorList>
            <person name="Liechti N."/>
            <person name="Schurch N."/>
            <person name="Bruggmann R."/>
            <person name="Wittwer M."/>
        </authorList>
    </citation>
    <scope>NUCLEOTIDE SEQUENCE [LARGE SCALE GENOMIC DNA]</scope>
    <source>
        <strain evidence="2 3">ATCC 30569</strain>
    </source>
</reference>
<dbReference type="AlphaFoldDB" id="A0AA88GUI0"/>
<sequence>MLALALGIYMAMIHKVNSGHFESMIKHKSSNPHHTFHNNTQQQQSTNTTISQDPKVICISNELLYIAKITHHGNLHGLMKASYETMFSSEIAFPFKKDNFFIFSDQPFSERDYSQYTHATLVQNTKGSGYNAAQQRFIESLYYMLDKRNERNDSKVHWFILSDDDMFMISRNLFRVIGKYERKISNGELDMNQPLIIGRSTNCRELSGGASVIFNDKAILLLKKHLDACIAKFGLEYFDLTIYKCVSQYIPTQEPNLDPCKVLNNEHTMHALHYMYYCDPSSYQDPPNLSWYDRFRFGAGFHYIKHHSVQPMTEIIPTRLLRRNQIQCFNELAIENDFYGRSEPLADDTSQVNSVKISELIQKVPPQDFIQWDKKEQHQSDPEKAALYMENLHQLIFSHWNNHFLKNRKKLSGFLSGKLSKNDVAVLVMPSDYLNSRKKIISPNYDLWSQYDRALSYWKDSVKMSKVLGCRIENPMSQKDSFKQCLNGQLAALANSKWVLVVSESTKVDINLLLQYLETFPQDNMLYIGAFSSAQEMLLSPNEDLGLPFGAGFVVSMPFVNKFQELASSENTKFSIYDQLLTPNKNMILSGGHFFRHAPEFYCVNGVQNLESWIEMKVKTADIEPMMVTFTPTSTCLNRWGSIDEFFRLQRHTVFSPMDNVNRNCFD</sequence>
<keyword evidence="3" id="KW-1185">Reference proteome</keyword>
<organism evidence="2 3">
    <name type="scientific">Naegleria lovaniensis</name>
    <name type="common">Amoeba</name>
    <dbReference type="NCBI Taxonomy" id="51637"/>
    <lineage>
        <taxon>Eukaryota</taxon>
        <taxon>Discoba</taxon>
        <taxon>Heterolobosea</taxon>
        <taxon>Tetramitia</taxon>
        <taxon>Eutetramitia</taxon>
        <taxon>Vahlkampfiidae</taxon>
        <taxon>Naegleria</taxon>
    </lineage>
</organism>
<dbReference type="EMBL" id="PYSW02000008">
    <property type="protein sequence ID" value="KAG2389120.1"/>
    <property type="molecule type" value="Genomic_DNA"/>
</dbReference>
<protein>
    <submittedName>
        <fullName evidence="2">Uncharacterized protein</fullName>
    </submittedName>
</protein>
<comment type="caution">
    <text evidence="2">The sequence shown here is derived from an EMBL/GenBank/DDBJ whole genome shotgun (WGS) entry which is preliminary data.</text>
</comment>
<name>A0AA88GUI0_NAELO</name>
<evidence type="ECO:0000313" key="2">
    <source>
        <dbReference type="EMBL" id="KAG2389120.1"/>
    </source>
</evidence>
<feature type="compositionally biased region" description="Basic residues" evidence="1">
    <location>
        <begin position="27"/>
        <end position="36"/>
    </location>
</feature>
<proteinExistence type="predicted"/>
<dbReference type="Proteomes" id="UP000816034">
    <property type="component" value="Unassembled WGS sequence"/>
</dbReference>
<accession>A0AA88GUI0</accession>
<feature type="region of interest" description="Disordered" evidence="1">
    <location>
        <begin position="27"/>
        <end position="49"/>
    </location>
</feature>